<dbReference type="Gene3D" id="1.10.10.10">
    <property type="entry name" value="Winged helix-like DNA-binding domain superfamily/Winged helix DNA-binding domain"/>
    <property type="match status" value="1"/>
</dbReference>
<protein>
    <recommendedName>
        <fullName evidence="1">HTH marR-type domain-containing protein</fullName>
    </recommendedName>
</protein>
<sequence length="184" mass="21253">MNVSTRQKIDLLNEDLGQPCPEGRLSRPTKMFQGRHIVDISAYTPYFLSAVNNALSRGASQYYLKKFGIGIVEWRVVSMLAIEPEIRARRICEVVALDKSGTSRALKRLLELKHVSFEASKRDSRIRVWRLNEQGYALHDKILLEALERERTLITGVDPADLEIFLKVIRQMRRNVEKLESRDD</sequence>
<dbReference type="EMBL" id="UOEQ01000509">
    <property type="protein sequence ID" value="VAW24137.1"/>
    <property type="molecule type" value="Genomic_DNA"/>
</dbReference>
<dbReference type="SMART" id="SM00347">
    <property type="entry name" value="HTH_MARR"/>
    <property type="match status" value="1"/>
</dbReference>
<evidence type="ECO:0000313" key="2">
    <source>
        <dbReference type="EMBL" id="VAW24137.1"/>
    </source>
</evidence>
<proteinExistence type="predicted"/>
<dbReference type="AlphaFoldDB" id="A0A3B0UFS6"/>
<name>A0A3B0UFS6_9ZZZZ</name>
<organism evidence="2">
    <name type="scientific">hydrothermal vent metagenome</name>
    <dbReference type="NCBI Taxonomy" id="652676"/>
    <lineage>
        <taxon>unclassified sequences</taxon>
        <taxon>metagenomes</taxon>
        <taxon>ecological metagenomes</taxon>
    </lineage>
</organism>
<evidence type="ECO:0000259" key="1">
    <source>
        <dbReference type="PROSITE" id="PS50995"/>
    </source>
</evidence>
<dbReference type="GO" id="GO:0006950">
    <property type="term" value="P:response to stress"/>
    <property type="evidence" value="ECO:0007669"/>
    <property type="project" value="TreeGrafter"/>
</dbReference>
<dbReference type="PANTHER" id="PTHR33164:SF43">
    <property type="entry name" value="HTH-TYPE TRANSCRIPTIONAL REPRESSOR YETL"/>
    <property type="match status" value="1"/>
</dbReference>
<dbReference type="PANTHER" id="PTHR33164">
    <property type="entry name" value="TRANSCRIPTIONAL REGULATOR, MARR FAMILY"/>
    <property type="match status" value="1"/>
</dbReference>
<dbReference type="InterPro" id="IPR036390">
    <property type="entry name" value="WH_DNA-bd_sf"/>
</dbReference>
<dbReference type="PROSITE" id="PS50995">
    <property type="entry name" value="HTH_MARR_2"/>
    <property type="match status" value="1"/>
</dbReference>
<feature type="domain" description="HTH marR-type" evidence="1">
    <location>
        <begin position="41"/>
        <end position="174"/>
    </location>
</feature>
<dbReference type="InterPro" id="IPR000835">
    <property type="entry name" value="HTH_MarR-typ"/>
</dbReference>
<dbReference type="SUPFAM" id="SSF46785">
    <property type="entry name" value="Winged helix' DNA-binding domain"/>
    <property type="match status" value="1"/>
</dbReference>
<reference evidence="2" key="1">
    <citation type="submission" date="2018-06" db="EMBL/GenBank/DDBJ databases">
        <authorList>
            <person name="Zhirakovskaya E."/>
        </authorList>
    </citation>
    <scope>NUCLEOTIDE SEQUENCE</scope>
</reference>
<dbReference type="Pfam" id="PF12802">
    <property type="entry name" value="MarR_2"/>
    <property type="match status" value="1"/>
</dbReference>
<gene>
    <name evidence="2" type="ORF">MNBD_ALPHA11-1453</name>
</gene>
<dbReference type="InterPro" id="IPR036388">
    <property type="entry name" value="WH-like_DNA-bd_sf"/>
</dbReference>
<accession>A0A3B0UFS6</accession>
<dbReference type="GO" id="GO:0003700">
    <property type="term" value="F:DNA-binding transcription factor activity"/>
    <property type="evidence" value="ECO:0007669"/>
    <property type="project" value="InterPro"/>
</dbReference>
<dbReference type="InterPro" id="IPR039422">
    <property type="entry name" value="MarR/SlyA-like"/>
</dbReference>